<dbReference type="PROSITE" id="PS00211">
    <property type="entry name" value="ABC_TRANSPORTER_1"/>
    <property type="match status" value="1"/>
</dbReference>
<dbReference type="SUPFAM" id="SSF52540">
    <property type="entry name" value="P-loop containing nucleoside triphosphate hydrolases"/>
    <property type="match status" value="1"/>
</dbReference>
<dbReference type="InterPro" id="IPR015854">
    <property type="entry name" value="ABC_transpr_LolD-like"/>
</dbReference>
<evidence type="ECO:0000313" key="6">
    <source>
        <dbReference type="EMBL" id="CUS53753.1"/>
    </source>
</evidence>
<dbReference type="PANTHER" id="PTHR24220">
    <property type="entry name" value="IMPORT ATP-BINDING PROTEIN"/>
    <property type="match status" value="1"/>
</dbReference>
<dbReference type="Pfam" id="PF00005">
    <property type="entry name" value="ABC_tran"/>
    <property type="match status" value="1"/>
</dbReference>
<dbReference type="EMBL" id="CZRL01000098">
    <property type="protein sequence ID" value="CUS53753.1"/>
    <property type="molecule type" value="Genomic_DNA"/>
</dbReference>
<dbReference type="Gene3D" id="3.40.50.300">
    <property type="entry name" value="P-loop containing nucleotide triphosphate hydrolases"/>
    <property type="match status" value="1"/>
</dbReference>
<dbReference type="GO" id="GO:0005886">
    <property type="term" value="C:plasma membrane"/>
    <property type="evidence" value="ECO:0007669"/>
    <property type="project" value="TreeGrafter"/>
</dbReference>
<dbReference type="GO" id="GO:0016887">
    <property type="term" value="F:ATP hydrolysis activity"/>
    <property type="evidence" value="ECO:0007669"/>
    <property type="project" value="InterPro"/>
</dbReference>
<dbReference type="PROSITE" id="PS50893">
    <property type="entry name" value="ABC_TRANSPORTER_2"/>
    <property type="match status" value="1"/>
</dbReference>
<dbReference type="GO" id="GO:0005524">
    <property type="term" value="F:ATP binding"/>
    <property type="evidence" value="ECO:0007669"/>
    <property type="project" value="UniProtKB-KW"/>
</dbReference>
<evidence type="ECO:0000256" key="3">
    <source>
        <dbReference type="ARBA" id="ARBA00022741"/>
    </source>
</evidence>
<keyword evidence="4 6" id="KW-0067">ATP-binding</keyword>
<feature type="domain" description="ABC transporter" evidence="5">
    <location>
        <begin position="5"/>
        <end position="221"/>
    </location>
</feature>
<evidence type="ECO:0000259" key="5">
    <source>
        <dbReference type="PROSITE" id="PS50893"/>
    </source>
</evidence>
<reference evidence="6" key="1">
    <citation type="submission" date="2015-10" db="EMBL/GenBank/DDBJ databases">
        <authorList>
            <person name="Gilbert D.G."/>
        </authorList>
    </citation>
    <scope>NUCLEOTIDE SEQUENCE</scope>
</reference>
<dbReference type="CDD" id="cd03255">
    <property type="entry name" value="ABC_MJ0796_LolCDE_FtsE"/>
    <property type="match status" value="1"/>
</dbReference>
<dbReference type="InterPro" id="IPR003593">
    <property type="entry name" value="AAA+_ATPase"/>
</dbReference>
<keyword evidence="2" id="KW-0813">Transport</keyword>
<dbReference type="AlphaFoldDB" id="A0A160TSX8"/>
<proteinExistence type="inferred from homology"/>
<organism evidence="6">
    <name type="scientific">hydrothermal vent metagenome</name>
    <dbReference type="NCBI Taxonomy" id="652676"/>
    <lineage>
        <taxon>unclassified sequences</taxon>
        <taxon>metagenomes</taxon>
        <taxon>ecological metagenomes</taxon>
    </lineage>
</organism>
<evidence type="ECO:0000256" key="2">
    <source>
        <dbReference type="ARBA" id="ARBA00022448"/>
    </source>
</evidence>
<dbReference type="InterPro" id="IPR017911">
    <property type="entry name" value="MacB-like_ATP-bd"/>
</dbReference>
<dbReference type="PANTHER" id="PTHR24220:SF689">
    <property type="entry name" value="LIPOPROTEIN-RELEASING SYSTEM ATP-BINDING PROTEIN LOLD"/>
    <property type="match status" value="1"/>
</dbReference>
<dbReference type="GO" id="GO:0022857">
    <property type="term" value="F:transmembrane transporter activity"/>
    <property type="evidence" value="ECO:0007669"/>
    <property type="project" value="TreeGrafter"/>
</dbReference>
<dbReference type="InterPro" id="IPR027417">
    <property type="entry name" value="P-loop_NTPase"/>
</dbReference>
<dbReference type="InterPro" id="IPR017871">
    <property type="entry name" value="ABC_transporter-like_CS"/>
</dbReference>
<comment type="similarity">
    <text evidence="1">Belongs to the ABC transporter superfamily.</text>
</comment>
<name>A0A160TSX8_9ZZZZ</name>
<accession>A0A160TSX8</accession>
<dbReference type="SMART" id="SM00382">
    <property type="entry name" value="AAA"/>
    <property type="match status" value="1"/>
</dbReference>
<gene>
    <name evidence="6" type="ORF">MGWOODY_XGa2861</name>
</gene>
<sequence length="223" mass="23427">MEPIVTADDVSRQVKTPDGELSILDGITLTVMPGDAVAITGPSGSGKSTLLALLAGLEDPTRGSVHLLGKELGILNQDEKAALRAGNVGFVFQTFHLLAGLSAIENVEIALELAGYDNTRPAAADLLDRVGLTERVNHYPSQLSGGEQQRVALARAFAVNPKVLFADEPTGNLDAASSGLIADLFFDLRQQFGSALLLVTHDASLADRCDRILTLGIGGRLQS</sequence>
<dbReference type="InterPro" id="IPR003439">
    <property type="entry name" value="ABC_transporter-like_ATP-bd"/>
</dbReference>
<evidence type="ECO:0000256" key="4">
    <source>
        <dbReference type="ARBA" id="ARBA00022840"/>
    </source>
</evidence>
<keyword evidence="3" id="KW-0547">Nucleotide-binding</keyword>
<evidence type="ECO:0000256" key="1">
    <source>
        <dbReference type="ARBA" id="ARBA00005417"/>
    </source>
</evidence>
<protein>
    <submittedName>
        <fullName evidence="6">ABC transporter, ATP-binding protein</fullName>
    </submittedName>
</protein>